<reference evidence="3 4" key="1">
    <citation type="submission" date="2015-09" db="EMBL/GenBank/DDBJ databases">
        <title>Draft genome of the scarab beetle Oryctes borbonicus.</title>
        <authorList>
            <person name="Meyer J.M."/>
            <person name="Markov G.V."/>
            <person name="Baskaran P."/>
            <person name="Herrmann M."/>
            <person name="Sommer R.J."/>
            <person name="Roedelsperger C."/>
        </authorList>
    </citation>
    <scope>NUCLEOTIDE SEQUENCE [LARGE SCALE GENOMIC DNA]</scope>
    <source>
        <strain evidence="3">OB123</strain>
        <tissue evidence="3">Whole animal</tissue>
    </source>
</reference>
<dbReference type="EMBL" id="LJIG01022576">
    <property type="protein sequence ID" value="KRT79843.1"/>
    <property type="molecule type" value="Genomic_DNA"/>
</dbReference>
<dbReference type="AlphaFoldDB" id="A0A0T6AXD9"/>
<dbReference type="PROSITE" id="PS50174">
    <property type="entry name" value="G_PATCH"/>
    <property type="match status" value="1"/>
</dbReference>
<gene>
    <name evidence="3" type="ORF">AMK59_8335</name>
</gene>
<dbReference type="Pfam" id="PF01585">
    <property type="entry name" value="G-patch"/>
    <property type="match status" value="1"/>
</dbReference>
<name>A0A0T6AXD9_9SCAR</name>
<dbReference type="InterPro" id="IPR039249">
    <property type="entry name" value="GPATCH11"/>
</dbReference>
<feature type="region of interest" description="Disordered" evidence="1">
    <location>
        <begin position="24"/>
        <end position="65"/>
    </location>
</feature>
<dbReference type="InterPro" id="IPR000467">
    <property type="entry name" value="G_patch_dom"/>
</dbReference>
<dbReference type="PANTHER" id="PTHR21032">
    <property type="entry name" value="G PATCH DOMAIN-CONTAINING PROTEIN 11"/>
    <property type="match status" value="1"/>
</dbReference>
<accession>A0A0T6AXD9</accession>
<evidence type="ECO:0000256" key="1">
    <source>
        <dbReference type="SAM" id="MobiDB-lite"/>
    </source>
</evidence>
<feature type="domain" description="G-patch" evidence="2">
    <location>
        <begin position="71"/>
        <end position="117"/>
    </location>
</feature>
<keyword evidence="4" id="KW-1185">Reference proteome</keyword>
<proteinExistence type="predicted"/>
<dbReference type="GO" id="GO:0003676">
    <property type="term" value="F:nucleic acid binding"/>
    <property type="evidence" value="ECO:0007669"/>
    <property type="project" value="InterPro"/>
</dbReference>
<sequence length="222" mass="25798">MSDSDEDYMSDKLLAGCDTGVTNPGLLFNRSQKRTHEQYKQKLDEKVKKPKTYHEQEKEAREKGLSTAISSDNIGFKLLQKMGYKEGKSLGKNDSGIKEPINVALKESTSGVGREKHIDDIVKKKSELQKEHLQNREKEYLAARQKRNTWNLLRSDFFKSQRTCEELDEREVSFVKHFEIIRIFFFRVLKSHYGLSFGVSKLQNQLKTLLLQKKVILTLKIL</sequence>
<dbReference type="PANTHER" id="PTHR21032:SF0">
    <property type="entry name" value="G PATCH DOMAIN-CONTAINING PROTEIN 11"/>
    <property type="match status" value="1"/>
</dbReference>
<evidence type="ECO:0000259" key="2">
    <source>
        <dbReference type="PROSITE" id="PS50174"/>
    </source>
</evidence>
<dbReference type="OrthoDB" id="786951at2759"/>
<comment type="caution">
    <text evidence="3">The sequence shown here is derived from an EMBL/GenBank/DDBJ whole genome shotgun (WGS) entry which is preliminary data.</text>
</comment>
<organism evidence="3 4">
    <name type="scientific">Oryctes borbonicus</name>
    <dbReference type="NCBI Taxonomy" id="1629725"/>
    <lineage>
        <taxon>Eukaryota</taxon>
        <taxon>Metazoa</taxon>
        <taxon>Ecdysozoa</taxon>
        <taxon>Arthropoda</taxon>
        <taxon>Hexapoda</taxon>
        <taxon>Insecta</taxon>
        <taxon>Pterygota</taxon>
        <taxon>Neoptera</taxon>
        <taxon>Endopterygota</taxon>
        <taxon>Coleoptera</taxon>
        <taxon>Polyphaga</taxon>
        <taxon>Scarabaeiformia</taxon>
        <taxon>Scarabaeidae</taxon>
        <taxon>Dynastinae</taxon>
        <taxon>Oryctes</taxon>
    </lineage>
</organism>
<protein>
    <recommendedName>
        <fullName evidence="2">G-patch domain-containing protein</fullName>
    </recommendedName>
</protein>
<evidence type="ECO:0000313" key="4">
    <source>
        <dbReference type="Proteomes" id="UP000051574"/>
    </source>
</evidence>
<dbReference type="SMART" id="SM00443">
    <property type="entry name" value="G_patch"/>
    <property type="match status" value="1"/>
</dbReference>
<evidence type="ECO:0000313" key="3">
    <source>
        <dbReference type="EMBL" id="KRT79843.1"/>
    </source>
</evidence>
<dbReference type="Proteomes" id="UP000051574">
    <property type="component" value="Unassembled WGS sequence"/>
</dbReference>
<feature type="compositionally biased region" description="Basic and acidic residues" evidence="1">
    <location>
        <begin position="34"/>
        <end position="64"/>
    </location>
</feature>
<dbReference type="GO" id="GO:0000776">
    <property type="term" value="C:kinetochore"/>
    <property type="evidence" value="ECO:0007669"/>
    <property type="project" value="TreeGrafter"/>
</dbReference>